<keyword evidence="4 6" id="KW-1133">Transmembrane helix</keyword>
<dbReference type="Pfam" id="PF03311">
    <property type="entry name" value="Cornichon"/>
    <property type="match status" value="1"/>
</dbReference>
<dbReference type="AlphaFoldDB" id="A0A835TXQ0"/>
<dbReference type="Proteomes" id="UP000618051">
    <property type="component" value="Unassembled WGS sequence"/>
</dbReference>
<dbReference type="OrthoDB" id="8775810at2759"/>
<name>A0A835TXQ0_9PASS</name>
<comment type="caution">
    <text evidence="7">The sequence shown here is derived from an EMBL/GenBank/DDBJ whole genome shotgun (WGS) entry which is preliminary data.</text>
</comment>
<dbReference type="EMBL" id="JADDUC010000067">
    <property type="protein sequence ID" value="KAG0120184.1"/>
    <property type="molecule type" value="Genomic_DNA"/>
</dbReference>
<proteinExistence type="inferred from homology"/>
<dbReference type="PANTHER" id="PTHR12290">
    <property type="entry name" value="CORNICHON-RELATED"/>
    <property type="match status" value="1"/>
</dbReference>
<dbReference type="SMART" id="SM01398">
    <property type="entry name" value="Cornichon"/>
    <property type="match status" value="1"/>
</dbReference>
<reference evidence="7" key="1">
    <citation type="submission" date="2020-10" db="EMBL/GenBank/DDBJ databases">
        <title>Feather gene expression reveals the developmental basis of iridescence in African starlings.</title>
        <authorList>
            <person name="Rubenstein D.R."/>
        </authorList>
    </citation>
    <scope>NUCLEOTIDE SEQUENCE</scope>
    <source>
        <strain evidence="7">SS15</strain>
        <tissue evidence="7">Liver</tissue>
    </source>
</reference>
<dbReference type="GO" id="GO:0016020">
    <property type="term" value="C:membrane"/>
    <property type="evidence" value="ECO:0007669"/>
    <property type="project" value="UniProtKB-SubCell"/>
</dbReference>
<feature type="transmembrane region" description="Helical" evidence="6">
    <location>
        <begin position="94"/>
        <end position="111"/>
    </location>
</feature>
<comment type="subcellular location">
    <subcellularLocation>
        <location evidence="1">Membrane</location>
        <topology evidence="1">Multi-pass membrane protein</topology>
    </subcellularLocation>
</comment>
<comment type="similarity">
    <text evidence="2">Belongs to the cornichon family.</text>
</comment>
<keyword evidence="3 6" id="KW-0812">Transmembrane</keyword>
<organism evidence="7">
    <name type="scientific">Lamprotornis superbus</name>
    <dbReference type="NCBI Taxonomy" id="245042"/>
    <lineage>
        <taxon>Eukaryota</taxon>
        <taxon>Metazoa</taxon>
        <taxon>Chordata</taxon>
        <taxon>Craniata</taxon>
        <taxon>Vertebrata</taxon>
        <taxon>Euteleostomi</taxon>
        <taxon>Archelosauria</taxon>
        <taxon>Archosauria</taxon>
        <taxon>Dinosauria</taxon>
        <taxon>Saurischia</taxon>
        <taxon>Theropoda</taxon>
        <taxon>Coelurosauria</taxon>
        <taxon>Aves</taxon>
        <taxon>Neognathae</taxon>
        <taxon>Neoaves</taxon>
        <taxon>Telluraves</taxon>
        <taxon>Australaves</taxon>
        <taxon>Passeriformes</taxon>
        <taxon>Sturnidae</taxon>
        <taxon>Lamprotornis</taxon>
    </lineage>
</organism>
<reference evidence="8" key="3">
    <citation type="submission" date="2022-01" db="EMBL/GenBank/DDBJ databases">
        <authorList>
            <person name="Rubenstein D.R."/>
        </authorList>
    </citation>
    <scope>NUCLEOTIDE SEQUENCE</scope>
    <source>
        <strain evidence="8">SS15</strain>
        <tissue evidence="8">Liver</tissue>
    </source>
</reference>
<evidence type="ECO:0000256" key="4">
    <source>
        <dbReference type="ARBA" id="ARBA00022989"/>
    </source>
</evidence>
<evidence type="ECO:0000313" key="8">
    <source>
        <dbReference type="EMBL" id="KAI1240537.1"/>
    </source>
</evidence>
<dbReference type="EMBL" id="JADDUC020000003">
    <property type="protein sequence ID" value="KAI1240537.1"/>
    <property type="molecule type" value="Genomic_DNA"/>
</dbReference>
<evidence type="ECO:0000256" key="3">
    <source>
        <dbReference type="ARBA" id="ARBA00022692"/>
    </source>
</evidence>
<reference evidence="8 9" key="2">
    <citation type="journal article" date="2021" name="J. Hered.">
        <title>Feather Gene Expression Elucidates the Developmental Basis of Plumage Iridescence in African Starlings.</title>
        <authorList>
            <person name="Rubenstein D.R."/>
            <person name="Corvelo A."/>
            <person name="MacManes M.D."/>
            <person name="Maia R."/>
            <person name="Narzisi G."/>
            <person name="Rousaki A."/>
            <person name="Vandenabeele P."/>
            <person name="Shawkey M.D."/>
            <person name="Solomon J."/>
        </authorList>
    </citation>
    <scope>NUCLEOTIDE SEQUENCE [LARGE SCALE GENOMIC DNA]</scope>
    <source>
        <strain evidence="8">SS15</strain>
    </source>
</reference>
<keyword evidence="9" id="KW-1185">Reference proteome</keyword>
<dbReference type="InterPro" id="IPR003377">
    <property type="entry name" value="Cornichon"/>
</dbReference>
<evidence type="ECO:0000313" key="9">
    <source>
        <dbReference type="Proteomes" id="UP000618051"/>
    </source>
</evidence>
<evidence type="ECO:0000256" key="2">
    <source>
        <dbReference type="ARBA" id="ARBA00010095"/>
    </source>
</evidence>
<evidence type="ECO:0000256" key="1">
    <source>
        <dbReference type="ARBA" id="ARBA00004141"/>
    </source>
</evidence>
<evidence type="ECO:0008006" key="10">
    <source>
        <dbReference type="Google" id="ProtNLM"/>
    </source>
</evidence>
<evidence type="ECO:0000256" key="6">
    <source>
        <dbReference type="SAM" id="Phobius"/>
    </source>
</evidence>
<evidence type="ECO:0000313" key="7">
    <source>
        <dbReference type="EMBL" id="KAG0120184.1"/>
    </source>
</evidence>
<dbReference type="GO" id="GO:0016192">
    <property type="term" value="P:vesicle-mediated transport"/>
    <property type="evidence" value="ECO:0007669"/>
    <property type="project" value="InterPro"/>
</dbReference>
<gene>
    <name evidence="8" type="ORF">IHE44_0008961</name>
    <name evidence="7" type="ORF">IHE44_012931</name>
</gene>
<sequence>MESIITLSDLECDYINARSCCSKLNKWVVPEVIGHAVVTVLMLISLHWFIFLLNLPVATWNIYRYIMVPSGNMGVFDPTEIHNRGQLKSHMKEAMIKLGFHLLCFFMYLYSSTNTTFPPKVAKGNPVPSHNGFVCNAEAEMPGAGPHILTVPSSEALAIMAGICGFQLTQFTVRVCPVSSAMGSSLRLCQIHHLLVHSRAKAQNNHLGHRQQVLINRALLDSKEKDQRKSDMKDCFLGSAARDLVTLSQPAALGVLLARKSKFLKRKHRSRWSSTAWRSRFCKRLGGSITDGVRLLAKTRVQHKSREAFTI</sequence>
<accession>A0A835TXQ0</accession>
<feature type="transmembrane region" description="Helical" evidence="6">
    <location>
        <begin position="32"/>
        <end position="55"/>
    </location>
</feature>
<protein>
    <recommendedName>
        <fullName evidence="10">CNIH4</fullName>
    </recommendedName>
</protein>
<evidence type="ECO:0000256" key="5">
    <source>
        <dbReference type="ARBA" id="ARBA00023136"/>
    </source>
</evidence>
<keyword evidence="5 6" id="KW-0472">Membrane</keyword>